<sequence>MASTPQPDLAAAPTPAPDTQPVPDAPHIDINLEDDDDDADYTDEDEGEEEEEDEDKDFEEDLTPFEAQVQRLIAVAQASDATAANPWLWTWPVASSTPPGDTEIALDDEPVLTERPADASHIACRLCWLVGAPFTVWANTNGAADAVRKHVEADHPDEHQEFLEAEAEADEDEEEEGGGREGGREDRWAGGPLHERDGWSR</sequence>
<accession>A0ACB8T4N1</accession>
<keyword evidence="2" id="KW-1185">Reference proteome</keyword>
<evidence type="ECO:0000313" key="2">
    <source>
        <dbReference type="Proteomes" id="UP000814140"/>
    </source>
</evidence>
<reference evidence="1" key="2">
    <citation type="journal article" date="2022" name="New Phytol.">
        <title>Evolutionary transition to the ectomycorrhizal habit in the genomes of a hyperdiverse lineage of mushroom-forming fungi.</title>
        <authorList>
            <person name="Looney B."/>
            <person name="Miyauchi S."/>
            <person name="Morin E."/>
            <person name="Drula E."/>
            <person name="Courty P.E."/>
            <person name="Kohler A."/>
            <person name="Kuo A."/>
            <person name="LaButti K."/>
            <person name="Pangilinan J."/>
            <person name="Lipzen A."/>
            <person name="Riley R."/>
            <person name="Andreopoulos W."/>
            <person name="He G."/>
            <person name="Johnson J."/>
            <person name="Nolan M."/>
            <person name="Tritt A."/>
            <person name="Barry K.W."/>
            <person name="Grigoriev I.V."/>
            <person name="Nagy L.G."/>
            <person name="Hibbett D."/>
            <person name="Henrissat B."/>
            <person name="Matheny P.B."/>
            <person name="Labbe J."/>
            <person name="Martin F.M."/>
        </authorList>
    </citation>
    <scope>NUCLEOTIDE SEQUENCE</scope>
    <source>
        <strain evidence="1">HHB10654</strain>
    </source>
</reference>
<reference evidence="1" key="1">
    <citation type="submission" date="2021-03" db="EMBL/GenBank/DDBJ databases">
        <authorList>
            <consortium name="DOE Joint Genome Institute"/>
            <person name="Ahrendt S."/>
            <person name="Looney B.P."/>
            <person name="Miyauchi S."/>
            <person name="Morin E."/>
            <person name="Drula E."/>
            <person name="Courty P.E."/>
            <person name="Chicoki N."/>
            <person name="Fauchery L."/>
            <person name="Kohler A."/>
            <person name="Kuo A."/>
            <person name="Labutti K."/>
            <person name="Pangilinan J."/>
            <person name="Lipzen A."/>
            <person name="Riley R."/>
            <person name="Andreopoulos W."/>
            <person name="He G."/>
            <person name="Johnson J."/>
            <person name="Barry K.W."/>
            <person name="Grigoriev I.V."/>
            <person name="Nagy L."/>
            <person name="Hibbett D."/>
            <person name="Henrissat B."/>
            <person name="Matheny P.B."/>
            <person name="Labbe J."/>
            <person name="Martin F."/>
        </authorList>
    </citation>
    <scope>NUCLEOTIDE SEQUENCE</scope>
    <source>
        <strain evidence="1">HHB10654</strain>
    </source>
</reference>
<organism evidence="1 2">
    <name type="scientific">Artomyces pyxidatus</name>
    <dbReference type="NCBI Taxonomy" id="48021"/>
    <lineage>
        <taxon>Eukaryota</taxon>
        <taxon>Fungi</taxon>
        <taxon>Dikarya</taxon>
        <taxon>Basidiomycota</taxon>
        <taxon>Agaricomycotina</taxon>
        <taxon>Agaricomycetes</taxon>
        <taxon>Russulales</taxon>
        <taxon>Auriscalpiaceae</taxon>
        <taxon>Artomyces</taxon>
    </lineage>
</organism>
<name>A0ACB8T4N1_9AGAM</name>
<comment type="caution">
    <text evidence="1">The sequence shown here is derived from an EMBL/GenBank/DDBJ whole genome shotgun (WGS) entry which is preliminary data.</text>
</comment>
<proteinExistence type="predicted"/>
<dbReference type="Proteomes" id="UP000814140">
    <property type="component" value="Unassembled WGS sequence"/>
</dbReference>
<dbReference type="EMBL" id="MU277205">
    <property type="protein sequence ID" value="KAI0062946.1"/>
    <property type="molecule type" value="Genomic_DNA"/>
</dbReference>
<protein>
    <submittedName>
        <fullName evidence="1">Uncharacterized protein</fullName>
    </submittedName>
</protein>
<evidence type="ECO:0000313" key="1">
    <source>
        <dbReference type="EMBL" id="KAI0062946.1"/>
    </source>
</evidence>
<gene>
    <name evidence="1" type="ORF">BV25DRAFT_1991137</name>
</gene>